<reference evidence="1 2" key="1">
    <citation type="journal article" date="2002" name="Proc. Natl. Acad. Sci. U.S.A.">
        <title>The genome sequence of Bifidobacterium longum reflects its adaptation to the human gastrointestinal tract.</title>
        <authorList>
            <person name="Schell M.A."/>
            <person name="Karmirantzou M."/>
            <person name="Snel B."/>
            <person name="Vilanova D."/>
            <person name="Berger B."/>
            <person name="Pessi G."/>
            <person name="Zwahlen M.C."/>
            <person name="Desiere F."/>
            <person name="Bork P."/>
            <person name="Delley M."/>
            <person name="Pridmore R.D."/>
            <person name="Arigoni F."/>
        </authorList>
    </citation>
    <scope>NUCLEOTIDE SEQUENCE [LARGE SCALE GENOMIC DNA]</scope>
    <source>
        <strain evidence="2">NCC 2705</strain>
    </source>
</reference>
<protein>
    <submittedName>
        <fullName evidence="1">Uncharacterized protein</fullName>
    </submittedName>
</protein>
<proteinExistence type="predicted"/>
<dbReference type="EMBL" id="AE014295">
    <property type="protein sequence ID" value="AAN24311.1"/>
    <property type="molecule type" value="Genomic_DNA"/>
</dbReference>
<gene>
    <name evidence="1" type="ordered locus">BL0480</name>
</gene>
<dbReference type="KEGG" id="blo:BL0480"/>
<name>Q8G6Z8_BIFLO</name>
<keyword evidence="2" id="KW-1185">Reference proteome</keyword>
<evidence type="ECO:0000313" key="2">
    <source>
        <dbReference type="Proteomes" id="UP000000439"/>
    </source>
</evidence>
<evidence type="ECO:0000313" key="1">
    <source>
        <dbReference type="EMBL" id="AAN24311.1"/>
    </source>
</evidence>
<dbReference type="AlphaFoldDB" id="Q8G6Z8"/>
<dbReference type="Proteomes" id="UP000000439">
    <property type="component" value="Chromosome"/>
</dbReference>
<dbReference type="EnsemblBacteria" id="AAN24311">
    <property type="protein sequence ID" value="AAN24311"/>
    <property type="gene ID" value="BL0480"/>
</dbReference>
<organism evidence="1 2">
    <name type="scientific">Bifidobacterium longum (strain NCC 2705)</name>
    <dbReference type="NCBI Taxonomy" id="206672"/>
    <lineage>
        <taxon>Bacteria</taxon>
        <taxon>Bacillati</taxon>
        <taxon>Actinomycetota</taxon>
        <taxon>Actinomycetes</taxon>
        <taxon>Bifidobacteriales</taxon>
        <taxon>Bifidobacteriaceae</taxon>
        <taxon>Bifidobacterium</taxon>
    </lineage>
</organism>
<dbReference type="HOGENOM" id="CLU_1329800_0_0_11"/>
<sequence>MMLTAPACGGSCGSRLAGQEDAVGVGHFTAVAQRVQQLVEPEALIQAGQRLLGGPHLQVVLMILVRRLRTVVPHDHRRVSAAAQELGGRGVAPLHGLGNHGRQLTGEVRRDGQRMRIIEVVHQRINRQIGHGPVNPLEAADRNRIRVHELPVQVAGLGIHIIDVEREGDHRHATIEIFRGRGLGEIVRDDGEIGGNLHTSQYRSYV</sequence>
<accession>Q8G6Z8</accession>